<dbReference type="AlphaFoldDB" id="A0ABC9TN77"/>
<evidence type="ECO:0000313" key="4">
    <source>
        <dbReference type="Proteomes" id="UP000015750"/>
    </source>
</evidence>
<name>A0ABC9TN77_ENTFL</name>
<dbReference type="Proteomes" id="UP000015750">
    <property type="component" value="Unassembled WGS sequence"/>
</dbReference>
<protein>
    <submittedName>
        <fullName evidence="3">Uncharacterized protein</fullName>
    </submittedName>
</protein>
<keyword evidence="2" id="KW-1133">Transmembrane helix</keyword>
<evidence type="ECO:0000256" key="1">
    <source>
        <dbReference type="SAM" id="MobiDB-lite"/>
    </source>
</evidence>
<feature type="transmembrane region" description="Helical" evidence="2">
    <location>
        <begin position="31"/>
        <end position="49"/>
    </location>
</feature>
<proteinExistence type="predicted"/>
<organism evidence="3 4">
    <name type="scientific">Enterococcus faecalis RP2S-4</name>
    <dbReference type="NCBI Taxonomy" id="1244145"/>
    <lineage>
        <taxon>Bacteria</taxon>
        <taxon>Bacillati</taxon>
        <taxon>Bacillota</taxon>
        <taxon>Bacilli</taxon>
        <taxon>Lactobacillales</taxon>
        <taxon>Enterococcaceae</taxon>
        <taxon>Enterococcus</taxon>
    </lineage>
</organism>
<gene>
    <name evidence="3" type="ORF">D358_00065</name>
</gene>
<evidence type="ECO:0000256" key="2">
    <source>
        <dbReference type="SAM" id="Phobius"/>
    </source>
</evidence>
<reference evidence="3 4" key="1">
    <citation type="submission" date="2013-06" db="EMBL/GenBank/DDBJ databases">
        <authorList>
            <person name="Weinstock G."/>
            <person name="Sodergren E."/>
            <person name="Lobos E.A."/>
            <person name="Fulton L."/>
            <person name="Fulton R."/>
            <person name="Courtney L."/>
            <person name="Fronick C."/>
            <person name="O'Laughlin M."/>
            <person name="Godfrey J."/>
            <person name="Wilson R.M."/>
            <person name="Miner T."/>
            <person name="Farmer C."/>
            <person name="Delehaunty K."/>
            <person name="Cordes M."/>
            <person name="Minx P."/>
            <person name="Tomlinson C."/>
            <person name="Chen J."/>
            <person name="Wollam A."/>
            <person name="Pepin K.H."/>
            <person name="Bhonagiri V."/>
            <person name="Zhang X."/>
            <person name="Warren W."/>
            <person name="Mitreva M."/>
            <person name="Mardis E.R."/>
            <person name="Wilson R.K."/>
        </authorList>
    </citation>
    <scope>NUCLEOTIDE SEQUENCE [LARGE SCALE GENOMIC DNA]</scope>
    <source>
        <strain evidence="3 4">RP2S-4</strain>
    </source>
</reference>
<evidence type="ECO:0000313" key="3">
    <source>
        <dbReference type="EMBL" id="EPI12308.1"/>
    </source>
</evidence>
<comment type="caution">
    <text evidence="3">The sequence shown here is derived from an EMBL/GenBank/DDBJ whole genome shotgun (WGS) entry which is preliminary data.</text>
</comment>
<sequence length="62" mass="7011">MNEQNFSEEQKKYQSPSSQNFYGSEIQPTSSTVFGIVMVFTVVAAYWVVNSFKPCKCYGNIA</sequence>
<keyword evidence="2" id="KW-0472">Membrane</keyword>
<keyword evidence="2" id="KW-0812">Transmembrane</keyword>
<feature type="region of interest" description="Disordered" evidence="1">
    <location>
        <begin position="1"/>
        <end position="21"/>
    </location>
</feature>
<dbReference type="RefSeq" id="WP_002394598.1">
    <property type="nucleotide sequence ID" value="NZ_KE351843.1"/>
</dbReference>
<dbReference type="EMBL" id="ATIR01000004">
    <property type="protein sequence ID" value="EPI12308.1"/>
    <property type="molecule type" value="Genomic_DNA"/>
</dbReference>
<accession>A0ABC9TN77</accession>